<keyword evidence="1" id="KW-0175">Coiled coil</keyword>
<evidence type="ECO:0000256" key="1">
    <source>
        <dbReference type="SAM" id="Coils"/>
    </source>
</evidence>
<feature type="compositionally biased region" description="Low complexity" evidence="2">
    <location>
        <begin position="82"/>
        <end position="98"/>
    </location>
</feature>
<name>A0A9P0HFD3_NEZVI</name>
<feature type="compositionally biased region" description="Polar residues" evidence="2">
    <location>
        <begin position="2120"/>
        <end position="2137"/>
    </location>
</feature>
<evidence type="ECO:0000256" key="2">
    <source>
        <dbReference type="SAM" id="MobiDB-lite"/>
    </source>
</evidence>
<accession>A0A9P0HFD3</accession>
<feature type="compositionally biased region" description="Polar residues" evidence="2">
    <location>
        <begin position="2079"/>
        <end position="2091"/>
    </location>
</feature>
<feature type="compositionally biased region" description="Basic and acidic residues" evidence="2">
    <location>
        <begin position="37"/>
        <end position="54"/>
    </location>
</feature>
<feature type="coiled-coil region" evidence="1">
    <location>
        <begin position="794"/>
        <end position="885"/>
    </location>
</feature>
<organism evidence="3 4">
    <name type="scientific">Nezara viridula</name>
    <name type="common">Southern green stink bug</name>
    <name type="synonym">Cimex viridulus</name>
    <dbReference type="NCBI Taxonomy" id="85310"/>
    <lineage>
        <taxon>Eukaryota</taxon>
        <taxon>Metazoa</taxon>
        <taxon>Ecdysozoa</taxon>
        <taxon>Arthropoda</taxon>
        <taxon>Hexapoda</taxon>
        <taxon>Insecta</taxon>
        <taxon>Pterygota</taxon>
        <taxon>Neoptera</taxon>
        <taxon>Paraneoptera</taxon>
        <taxon>Hemiptera</taxon>
        <taxon>Heteroptera</taxon>
        <taxon>Panheteroptera</taxon>
        <taxon>Pentatomomorpha</taxon>
        <taxon>Pentatomoidea</taxon>
        <taxon>Pentatomidae</taxon>
        <taxon>Pentatominae</taxon>
        <taxon>Nezara</taxon>
    </lineage>
</organism>
<feature type="compositionally biased region" description="Low complexity" evidence="2">
    <location>
        <begin position="105"/>
        <end position="118"/>
    </location>
</feature>
<reference evidence="3" key="1">
    <citation type="submission" date="2022-01" db="EMBL/GenBank/DDBJ databases">
        <authorList>
            <person name="King R."/>
        </authorList>
    </citation>
    <scope>NUCLEOTIDE SEQUENCE</scope>
</reference>
<feature type="coiled-coil region" evidence="1">
    <location>
        <begin position="1795"/>
        <end position="1886"/>
    </location>
</feature>
<feature type="region of interest" description="Disordered" evidence="2">
    <location>
        <begin position="346"/>
        <end position="365"/>
    </location>
</feature>
<feature type="compositionally biased region" description="Polar residues" evidence="2">
    <location>
        <begin position="2034"/>
        <end position="2046"/>
    </location>
</feature>
<feature type="compositionally biased region" description="Basic and acidic residues" evidence="2">
    <location>
        <begin position="2063"/>
        <end position="2078"/>
    </location>
</feature>
<feature type="compositionally biased region" description="Pro residues" evidence="2">
    <location>
        <begin position="1922"/>
        <end position="1933"/>
    </location>
</feature>
<feature type="compositionally biased region" description="Basic and acidic residues" evidence="2">
    <location>
        <begin position="1940"/>
        <end position="1967"/>
    </location>
</feature>
<dbReference type="PANTHER" id="PTHR15742">
    <property type="entry name" value="GIRDIN"/>
    <property type="match status" value="1"/>
</dbReference>
<feature type="compositionally biased region" description="Basic and acidic residues" evidence="2">
    <location>
        <begin position="488"/>
        <end position="504"/>
    </location>
</feature>
<dbReference type="Gene3D" id="1.10.287.1490">
    <property type="match status" value="1"/>
</dbReference>
<feature type="region of interest" description="Disordered" evidence="2">
    <location>
        <begin position="488"/>
        <end position="541"/>
    </location>
</feature>
<sequence length="2215" mass="255067">MHHVKPMSKGDPLCPLGFHPQVRWPTRCKRCFRDYKEHGNRGSKDDIQLRKDELTVSTPALSSSSVSRSRVEPRIPDSTLGSRNWTSSSNLSSVGISSRNDDAYSNNSSNRLSSSNSSWTSTPNLAEPKDAKEDVSVSFTLPRRRPKPEPDTGQDENDEAKRTQYTVRRRTAGGLSSLSNNYKEEPQEAKTIYRSRLLQQEEKPAGDVLVKLPPKKPSPAKEVQRIMTKGKTLIVSREDSSSSDEDNNSMTGSNSNRLAKENDTSKLQAQVEQLKKELEVMKIKCEKTEREKSDFMLRRLDAATGRASSSEVLKLQQKVNELRNTVEDLQVEKKSLTQKVRDMEYEMDSVRSSVSKKENDSLKEKLKAAEQMCEELMEENEDMKKELKEMEEEMDEMHDKFREDRADEYTMLKKELEQATKNCRILSFKLRKAERKSEQLEIEKFEAEQRCREVAGGQIGLDKAERIKQLEHDLSVANETAARLQKELEEANSKVKSSDKEKGTIVKKKAPKLGSMPKTPSTEQKMSRESLTRGDSQEDPVQLLRDLQDSLEREADLREQLRYAEEEILRLQVKKKLTKLTPDVIPEKVVEKLCDMDFFNCENYEKLKGEMILTPSPVKTDINQESIKATVNDILNDAFGHYIIQIGRADVSVQTEEISSLKVDRYVQYETYYLDDSKNSSQTENFGNQTKRHLKKMTDSLIRSISLPDVINIVPKDASTQTDTQYMNPLTRNNVMPFGMFLPHAPVLSPLAALILPLVHRHSPSHQRLTPEPVVEKDEGISDEEDPSELKILLELNEQEASVLRRKVEELENERDHLNKKVKELQEKVSYKASEMSKRALIQRAEPKKSNGVYEQKIKVLEDEMSELRKKLIEKERECERLHAELTIAPKKVKTMQKSKSLDGDQQTVDLKRQLQVVETEANILRTKTQNLETENEKLLSENKKLSLIAASKTRSSSVERTLNESKLVSLEKQLEESNKKIKELESAKKTPTVKSDSTTVVEVEKLKNQLKKAENEKKKIEETLQRLKEAALTEAVKFYRSRTPKKPTDITTKLQLKKMVDDLETEIAEIIVLLNKAEENNKQLSENQSGVANESLKGELDEAKSKFEALIKETKEECKKKDSEIERLNNMIQDLESDKLKALRDRDASKTKFEKEIEKLKDTKTDLEKQRTAAKEEIDKLKNDIKASAVLQTELQELKKQIESLNKDLKKEKSLTSELKAKLEVADKVTQDSSKLQKEIAENDKKIENLEKKLLEVEEKLKRSEKLATSKKEKLLKLEKEFAELNKKYSTLEKNNESLSIAKHEVDAKFEDAERKLKKLQEELESKNSEIKKLEVAAKKKERPVKAGDSNENQQQIANANNMIKDLTIKLEKAEKTIKEKEEELNEKEKEIEDWEKKTADLEMDYQESPGGQLANRKLMDRLKANHEKELRNKDTELAQLKSKMSEEGQIKELKQELEAKIESLEIALESERHEYDELTKRYEELEEEHVVMKATLVQEKEKIQSQLVKAANEMEEVETELRSLKESYSIKQELWAKEKHRLEDKSKDCDTLILEKSRLQAICDQKQSEIEQLRKEAGGLSEQANYMRKDNEELRRKIEDYEKLDKVQRNVSGDISSLQADLNEYKSRLALEEKSKKKEISTLKLRYDNRLSIITDELVSMQSQMARYKKERDSYKHLLEAARRNIADLKASGSSVKYTTDETEWRNQIAILENQIASLEDDLSEAKSEKSRLKTELISERSQWEVKNSELVSRLNELEEERILNSGRTKITGTKTRMELAWHKEREEQHRLLQETSTLARDLRQTLFEVERERDRERLDAKRKLDQLKKSNEEEQEEIRKKLNEMQCDLLELRDAHAKLRTTNEKLRREKDKLERDRDLLKQTITIKNNMEKEEERQIISVAQLVEELTVLAPDLFPSKPRPPVVMPTPPARRKGPKSREASPNLERKDYSRESSIGRDDTKSQEVQEILRRLTEAANQLKKVQQEDKATLRRAFGSYRSSSIDSDGGSDISSVKRRSLQRKPSVLRKSLSLEQTTAQEQQVWQMDDKEGSMTSVQSFEDSEKFRQSLYRRENSLDSRLSGGSTQSEIIPSDKKKKLGLFGKLKKLTKSRSIDQESDAGSTSQLDPGSDSSLNTVDERVGGKQFKDKLSGMFKKSGSTSRGNSQERSLKSPTTPKSRDSTQRPLVSSPGDSSSRTVTQKPPNTAPVQRKMKK</sequence>
<feature type="compositionally biased region" description="Polar residues" evidence="2">
    <location>
        <begin position="2158"/>
        <end position="2177"/>
    </location>
</feature>
<dbReference type="PANTHER" id="PTHR15742:SF5">
    <property type="entry name" value="GIRDIN"/>
    <property type="match status" value="1"/>
</dbReference>
<feature type="region of interest" description="Disordered" evidence="2">
    <location>
        <begin position="37"/>
        <end position="266"/>
    </location>
</feature>
<feature type="compositionally biased region" description="Polar residues" evidence="2">
    <location>
        <begin position="2184"/>
        <end position="2208"/>
    </location>
</feature>
<dbReference type="EMBL" id="OV725080">
    <property type="protein sequence ID" value="CAH1400837.1"/>
    <property type="molecule type" value="Genomic_DNA"/>
</dbReference>
<feature type="region of interest" description="Disordered" evidence="2">
    <location>
        <begin position="1917"/>
        <end position="1967"/>
    </location>
</feature>
<feature type="compositionally biased region" description="Low complexity" evidence="2">
    <location>
        <begin position="2003"/>
        <end position="2015"/>
    </location>
</feature>
<feature type="compositionally biased region" description="Basic and acidic residues" evidence="2">
    <location>
        <begin position="525"/>
        <end position="536"/>
    </location>
</feature>
<proteinExistence type="predicted"/>
<gene>
    <name evidence="3" type="ORF">NEZAVI_LOCUS9994</name>
</gene>
<evidence type="ECO:0000313" key="4">
    <source>
        <dbReference type="Proteomes" id="UP001152798"/>
    </source>
</evidence>
<dbReference type="OrthoDB" id="10036174at2759"/>
<feature type="compositionally biased region" description="Basic residues" evidence="2">
    <location>
        <begin position="2096"/>
        <end position="2111"/>
    </location>
</feature>
<feature type="compositionally biased region" description="Basic and acidic residues" evidence="2">
    <location>
        <begin position="355"/>
        <end position="365"/>
    </location>
</feature>
<feature type="compositionally biased region" description="Basic and acidic residues" evidence="2">
    <location>
        <begin position="2138"/>
        <end position="2151"/>
    </location>
</feature>
<keyword evidence="4" id="KW-1185">Reference proteome</keyword>
<feature type="coiled-coil region" evidence="1">
    <location>
        <begin position="547"/>
        <end position="574"/>
    </location>
</feature>
<protein>
    <submittedName>
        <fullName evidence="3">Uncharacterized protein</fullName>
    </submittedName>
</protein>
<feature type="region of interest" description="Disordered" evidence="2">
    <location>
        <begin position="2002"/>
        <end position="2215"/>
    </location>
</feature>
<dbReference type="InterPro" id="IPR049885">
    <property type="entry name" value="MTCL1-3"/>
</dbReference>
<evidence type="ECO:0000313" key="3">
    <source>
        <dbReference type="EMBL" id="CAH1400837.1"/>
    </source>
</evidence>
<feature type="coiled-coil region" evidence="1">
    <location>
        <begin position="915"/>
        <end position="1034"/>
    </location>
</feature>
<dbReference type="Proteomes" id="UP001152798">
    <property type="component" value="Chromosome 4"/>
</dbReference>
<feature type="region of interest" description="Disordered" evidence="2">
    <location>
        <begin position="1340"/>
        <end position="1360"/>
    </location>
</feature>